<accession>A0ABQ9Z0W4</accession>
<organism evidence="1 2">
    <name type="scientific">Daphnia magna</name>
    <dbReference type="NCBI Taxonomy" id="35525"/>
    <lineage>
        <taxon>Eukaryota</taxon>
        <taxon>Metazoa</taxon>
        <taxon>Ecdysozoa</taxon>
        <taxon>Arthropoda</taxon>
        <taxon>Crustacea</taxon>
        <taxon>Branchiopoda</taxon>
        <taxon>Diplostraca</taxon>
        <taxon>Cladocera</taxon>
        <taxon>Anomopoda</taxon>
        <taxon>Daphniidae</taxon>
        <taxon>Daphnia</taxon>
    </lineage>
</organism>
<dbReference type="Proteomes" id="UP001234178">
    <property type="component" value="Unassembled WGS sequence"/>
</dbReference>
<sequence>MYISRRLLTTEVVRCIDRELHRSCSSSPSPVHPRGHSSLGARAQHLNTSTGPELSFDHEVPIDDLNLDPTQIWDRRIKIDRPPNPDNMRRSVLKKQAFQNLDPKDYIF</sequence>
<name>A0ABQ9Z0W4_9CRUS</name>
<evidence type="ECO:0000313" key="1">
    <source>
        <dbReference type="EMBL" id="KAK4006538.1"/>
    </source>
</evidence>
<comment type="caution">
    <text evidence="1">The sequence shown here is derived from an EMBL/GenBank/DDBJ whole genome shotgun (WGS) entry which is preliminary data.</text>
</comment>
<evidence type="ECO:0000313" key="2">
    <source>
        <dbReference type="Proteomes" id="UP001234178"/>
    </source>
</evidence>
<proteinExistence type="predicted"/>
<keyword evidence="2" id="KW-1185">Reference proteome</keyword>
<dbReference type="EMBL" id="JAOYFB010000002">
    <property type="protein sequence ID" value="KAK4006538.1"/>
    <property type="molecule type" value="Genomic_DNA"/>
</dbReference>
<gene>
    <name evidence="1" type="ORF">OUZ56_011693</name>
</gene>
<reference evidence="1 2" key="1">
    <citation type="journal article" date="2023" name="Nucleic Acids Res.">
        <title>The hologenome of Daphnia magna reveals possible DNA methylation and microbiome-mediated evolution of the host genome.</title>
        <authorList>
            <person name="Chaturvedi A."/>
            <person name="Li X."/>
            <person name="Dhandapani V."/>
            <person name="Marshall H."/>
            <person name="Kissane S."/>
            <person name="Cuenca-Cambronero M."/>
            <person name="Asole G."/>
            <person name="Calvet F."/>
            <person name="Ruiz-Romero M."/>
            <person name="Marangio P."/>
            <person name="Guigo R."/>
            <person name="Rago D."/>
            <person name="Mirbahai L."/>
            <person name="Eastwood N."/>
            <person name="Colbourne J.K."/>
            <person name="Zhou J."/>
            <person name="Mallon E."/>
            <person name="Orsini L."/>
        </authorList>
    </citation>
    <scope>NUCLEOTIDE SEQUENCE [LARGE SCALE GENOMIC DNA]</scope>
    <source>
        <strain evidence="1">LRV0_1</strain>
    </source>
</reference>
<protein>
    <submittedName>
        <fullName evidence="1">Uncharacterized protein</fullName>
    </submittedName>
</protein>